<evidence type="ECO:0000256" key="1">
    <source>
        <dbReference type="SAM" id="MobiDB-lite"/>
    </source>
</evidence>
<proteinExistence type="predicted"/>
<gene>
    <name evidence="3" type="ORF">HYY20_11050</name>
</gene>
<evidence type="ECO:0000259" key="2">
    <source>
        <dbReference type="Pfam" id="PF04773"/>
    </source>
</evidence>
<evidence type="ECO:0000313" key="4">
    <source>
        <dbReference type="Proteomes" id="UP000769766"/>
    </source>
</evidence>
<accession>A0A932FZE9</accession>
<organism evidence="3 4">
    <name type="scientific">Tectimicrobiota bacterium</name>
    <dbReference type="NCBI Taxonomy" id="2528274"/>
    <lineage>
        <taxon>Bacteria</taxon>
        <taxon>Pseudomonadati</taxon>
        <taxon>Nitrospinota/Tectimicrobiota group</taxon>
        <taxon>Candidatus Tectimicrobiota</taxon>
    </lineage>
</organism>
<dbReference type="Gene3D" id="2.60.120.1440">
    <property type="match status" value="1"/>
</dbReference>
<feature type="domain" description="FecR protein" evidence="2">
    <location>
        <begin position="70"/>
        <end position="173"/>
    </location>
</feature>
<feature type="compositionally biased region" description="Pro residues" evidence="1">
    <location>
        <begin position="394"/>
        <end position="406"/>
    </location>
</feature>
<feature type="compositionally biased region" description="Basic and acidic residues" evidence="1">
    <location>
        <begin position="300"/>
        <end position="313"/>
    </location>
</feature>
<feature type="region of interest" description="Disordered" evidence="1">
    <location>
        <begin position="231"/>
        <end position="406"/>
    </location>
</feature>
<dbReference type="InterPro" id="IPR006860">
    <property type="entry name" value="FecR"/>
</dbReference>
<dbReference type="EMBL" id="JACPRF010000336">
    <property type="protein sequence ID" value="MBI2877409.1"/>
    <property type="molecule type" value="Genomic_DNA"/>
</dbReference>
<dbReference type="AlphaFoldDB" id="A0A932FZE9"/>
<sequence>MRREQRSRRERGIFSLLFFLLLLWPVFAGAQPDPEPIGSIMALEGEVLVFHRGQTRWVRARLRDKVFLHDTIQTRERAKAQILFQDDSLLTLSESTRVEVSEHLYQPAENQRSSVFQLFTGKVRAVVGKAFTREGSRFQVHTPTAVVGTRMTQFIVWVVSPDLTIVITLEGEVVTRNIVETVMGEAIVREGFMSQIEINLPPAEPVPAPSEQMDQLLRDTRVPKAALSFKAEAPAAQEGKGSSADKVPEGKTGEGTPAATPGTSAGAGASGGAAAGGAASGTGSSGAGGEAPGTSGGKTETPETKVETPEVKVETPGAEVTLPPLTEITAPPVDEGPGVPPALSDLMPQLPTLSDTFSGDSFQSLVPDTLGGSEPSLVSNPVQQSGEGNDQKLPEPPGLPGRPGPR</sequence>
<protein>
    <submittedName>
        <fullName evidence="3">FecR domain-containing protein</fullName>
    </submittedName>
</protein>
<dbReference type="Pfam" id="PF04773">
    <property type="entry name" value="FecR"/>
    <property type="match status" value="1"/>
</dbReference>
<comment type="caution">
    <text evidence="3">The sequence shown here is derived from an EMBL/GenBank/DDBJ whole genome shotgun (WGS) entry which is preliminary data.</text>
</comment>
<feature type="compositionally biased region" description="Polar residues" evidence="1">
    <location>
        <begin position="376"/>
        <end position="388"/>
    </location>
</feature>
<name>A0A932FZE9_UNCTE</name>
<dbReference type="Proteomes" id="UP000769766">
    <property type="component" value="Unassembled WGS sequence"/>
</dbReference>
<dbReference type="PANTHER" id="PTHR38731">
    <property type="entry name" value="LIPL45-RELATED LIPOPROTEIN-RELATED"/>
    <property type="match status" value="1"/>
</dbReference>
<reference evidence="3" key="1">
    <citation type="submission" date="2020-07" db="EMBL/GenBank/DDBJ databases">
        <title>Huge and variable diversity of episymbiotic CPR bacteria and DPANN archaea in groundwater ecosystems.</title>
        <authorList>
            <person name="He C.Y."/>
            <person name="Keren R."/>
            <person name="Whittaker M."/>
            <person name="Farag I.F."/>
            <person name="Doudna J."/>
            <person name="Cate J.H.D."/>
            <person name="Banfield J.F."/>
        </authorList>
    </citation>
    <scope>NUCLEOTIDE SEQUENCE</scope>
    <source>
        <strain evidence="3">NC_groundwater_672_Ag_B-0.1um_62_36</strain>
    </source>
</reference>
<feature type="compositionally biased region" description="Polar residues" evidence="1">
    <location>
        <begin position="351"/>
        <end position="366"/>
    </location>
</feature>
<feature type="compositionally biased region" description="Gly residues" evidence="1">
    <location>
        <begin position="268"/>
        <end position="296"/>
    </location>
</feature>
<evidence type="ECO:0000313" key="3">
    <source>
        <dbReference type="EMBL" id="MBI2877409.1"/>
    </source>
</evidence>
<feature type="compositionally biased region" description="Low complexity" evidence="1">
    <location>
        <begin position="254"/>
        <end position="267"/>
    </location>
</feature>